<organism evidence="2 3">
    <name type="scientific">Clonorchis sinensis</name>
    <name type="common">Chinese liver fluke</name>
    <dbReference type="NCBI Taxonomy" id="79923"/>
    <lineage>
        <taxon>Eukaryota</taxon>
        <taxon>Metazoa</taxon>
        <taxon>Spiralia</taxon>
        <taxon>Lophotrochozoa</taxon>
        <taxon>Platyhelminthes</taxon>
        <taxon>Trematoda</taxon>
        <taxon>Digenea</taxon>
        <taxon>Opisthorchiida</taxon>
        <taxon>Opisthorchiata</taxon>
        <taxon>Opisthorchiidae</taxon>
        <taxon>Clonorchis</taxon>
    </lineage>
</organism>
<dbReference type="InParanoid" id="A0A419Q4I5"/>
<proteinExistence type="predicted"/>
<evidence type="ECO:0000313" key="3">
    <source>
        <dbReference type="Proteomes" id="UP000286415"/>
    </source>
</evidence>
<dbReference type="AlphaFoldDB" id="A0A419Q4I5"/>
<reference evidence="2 3" key="2">
    <citation type="journal article" date="2021" name="Genomics">
        <title>High-quality reference genome for Clonorchis sinensis.</title>
        <authorList>
            <person name="Young N.D."/>
            <person name="Stroehlein A.J."/>
            <person name="Kinkar L."/>
            <person name="Wang T."/>
            <person name="Sohn W.M."/>
            <person name="Chang B.C.H."/>
            <person name="Kaur P."/>
            <person name="Weisz D."/>
            <person name="Dudchenko O."/>
            <person name="Aiden E.L."/>
            <person name="Korhonen P.K."/>
            <person name="Gasser R.B."/>
        </authorList>
    </citation>
    <scope>NUCLEOTIDE SEQUENCE [LARGE SCALE GENOMIC DNA]</scope>
    <source>
        <strain evidence="2">Cs-k2</strain>
    </source>
</reference>
<comment type="caution">
    <text evidence="2">The sequence shown here is derived from an EMBL/GenBank/DDBJ whole genome shotgun (WGS) entry which is preliminary data.</text>
</comment>
<gene>
    <name evidence="2" type="ORF">CSKR_100982</name>
</gene>
<feature type="non-terminal residue" evidence="2">
    <location>
        <position position="1"/>
    </location>
</feature>
<dbReference type="Proteomes" id="UP000286415">
    <property type="component" value="Unassembled WGS sequence"/>
</dbReference>
<keyword evidence="3" id="KW-1185">Reference proteome</keyword>
<feature type="region of interest" description="Disordered" evidence="1">
    <location>
        <begin position="156"/>
        <end position="179"/>
    </location>
</feature>
<name>A0A419Q4I5_CLOSI</name>
<feature type="compositionally biased region" description="Basic residues" evidence="1">
    <location>
        <begin position="165"/>
        <end position="178"/>
    </location>
</feature>
<evidence type="ECO:0000313" key="2">
    <source>
        <dbReference type="EMBL" id="KAG5445494.1"/>
    </source>
</evidence>
<sequence>SRGARWLNGYRENLPTGTSVVRTRPLPLAYPCLGLGQLVVSQPSYFLLAAWHLGIERMLQLNDSIRFSQFLTTDGKCLEFKPQHGQRYALLMSSNKNETRVQCFSPLVWTHQNNCSGTGGRFTKVKLLVTTFNASKKKFSCNALLMPSCRTTRRKHEAWDTAKLPKPRQGKSRGRGRVRTTDLPIGKFALLPLGPSRSTIQERDGSVVRTRFTVRKVRGSNPTSGSRLRQSRLGQPGNILDLVHLSGGKPVRHRKDAAAERFFHHHLHRHHYHRHHHLHRDHHHQRQQRYHLSFL</sequence>
<protein>
    <submittedName>
        <fullName evidence="2">Uncharacterized protein</fullName>
    </submittedName>
</protein>
<evidence type="ECO:0000256" key="1">
    <source>
        <dbReference type="SAM" id="MobiDB-lite"/>
    </source>
</evidence>
<accession>A0A419Q4I5</accession>
<dbReference type="EMBL" id="NIRI02000056">
    <property type="protein sequence ID" value="KAG5445494.1"/>
    <property type="molecule type" value="Genomic_DNA"/>
</dbReference>
<reference evidence="2 3" key="1">
    <citation type="journal article" date="2018" name="Biotechnol. Adv.">
        <title>Improved genomic resources and new bioinformatic workflow for the carcinogenic parasite Clonorchis sinensis: Biotechnological implications.</title>
        <authorList>
            <person name="Wang D."/>
            <person name="Korhonen P.K."/>
            <person name="Gasser R.B."/>
            <person name="Young N.D."/>
        </authorList>
    </citation>
    <scope>NUCLEOTIDE SEQUENCE [LARGE SCALE GENOMIC DNA]</scope>
    <source>
        <strain evidence="2">Cs-k2</strain>
    </source>
</reference>
<dbReference type="OrthoDB" id="78947at2759"/>